<evidence type="ECO:0000313" key="3">
    <source>
        <dbReference type="Proteomes" id="UP001285921"/>
    </source>
</evidence>
<organism evidence="2 3">
    <name type="scientific">Paenibacillus glycanilyticus</name>
    <dbReference type="NCBI Taxonomy" id="126569"/>
    <lineage>
        <taxon>Bacteria</taxon>
        <taxon>Bacillati</taxon>
        <taxon>Bacillota</taxon>
        <taxon>Bacilli</taxon>
        <taxon>Bacillales</taxon>
        <taxon>Paenibacillaceae</taxon>
        <taxon>Paenibacillus</taxon>
    </lineage>
</organism>
<evidence type="ECO:0000313" key="2">
    <source>
        <dbReference type="EMBL" id="GMK48073.1"/>
    </source>
</evidence>
<protein>
    <submittedName>
        <fullName evidence="2">Uncharacterized protein</fullName>
    </submittedName>
</protein>
<keyword evidence="3" id="KW-1185">Reference proteome</keyword>
<dbReference type="Proteomes" id="UP001285921">
    <property type="component" value="Unassembled WGS sequence"/>
</dbReference>
<comment type="caution">
    <text evidence="2">The sequence shown here is derived from an EMBL/GenBank/DDBJ whole genome shotgun (WGS) entry which is preliminary data.</text>
</comment>
<name>A0ABQ6NSH9_9BACL</name>
<gene>
    <name evidence="2" type="ORF">PghCCS26_52030</name>
</gene>
<sequence>MPFKPIDLQWSIPRTPEAGGMQSQSNHKANAELSRLAELASKQTEQLRSKNTGVEQTGGTNVRNNRERQSGNPYLAKRKQKREQEENENAEDKAEHPYKGHHVDISL</sequence>
<feature type="region of interest" description="Disordered" evidence="1">
    <location>
        <begin position="1"/>
        <end position="107"/>
    </location>
</feature>
<dbReference type="RefSeq" id="WP_201000538.1">
    <property type="nucleotide sequence ID" value="NZ_BTCL01000025.1"/>
</dbReference>
<accession>A0ABQ6NSH9</accession>
<dbReference type="EMBL" id="BTCL01000025">
    <property type="protein sequence ID" value="GMK48073.1"/>
    <property type="molecule type" value="Genomic_DNA"/>
</dbReference>
<feature type="compositionally biased region" description="Basic and acidic residues" evidence="1">
    <location>
        <begin position="90"/>
        <end position="107"/>
    </location>
</feature>
<proteinExistence type="predicted"/>
<feature type="compositionally biased region" description="Polar residues" evidence="1">
    <location>
        <begin position="41"/>
        <end position="63"/>
    </location>
</feature>
<evidence type="ECO:0000256" key="1">
    <source>
        <dbReference type="SAM" id="MobiDB-lite"/>
    </source>
</evidence>
<reference evidence="2 3" key="1">
    <citation type="submission" date="2023-05" db="EMBL/GenBank/DDBJ databases">
        <title>Draft genome of Paenibacillus sp. CCS26.</title>
        <authorList>
            <person name="Akita H."/>
            <person name="Shinto Y."/>
            <person name="Kimura Z."/>
        </authorList>
    </citation>
    <scope>NUCLEOTIDE SEQUENCE [LARGE SCALE GENOMIC DNA]</scope>
    <source>
        <strain evidence="2 3">CCS26</strain>
    </source>
</reference>